<dbReference type="PROSITE" id="PS01031">
    <property type="entry name" value="SHSP"/>
    <property type="match status" value="1"/>
</dbReference>
<dbReference type="CDD" id="cd06464">
    <property type="entry name" value="ACD_sHsps-like"/>
    <property type="match status" value="1"/>
</dbReference>
<gene>
    <name evidence="4" type="ORF">NEE01_14500</name>
</gene>
<protein>
    <submittedName>
        <fullName evidence="4">Hsp20/alpha crystallin family protein</fullName>
    </submittedName>
</protein>
<dbReference type="Pfam" id="PF00011">
    <property type="entry name" value="HSP20"/>
    <property type="match status" value="1"/>
</dbReference>
<reference evidence="4" key="1">
    <citation type="submission" date="2022-06" db="EMBL/GenBank/DDBJ databases">
        <title>Sphingomonas sp. nov. isolated from rhizosphere soil of tomato.</title>
        <authorList>
            <person name="Dong H."/>
            <person name="Gao R."/>
        </authorList>
    </citation>
    <scope>NUCLEOTIDE SEQUENCE</scope>
    <source>
        <strain evidence="4">MMSM24</strain>
    </source>
</reference>
<organism evidence="4 5">
    <name type="scientific">Sphingomonas lycopersici</name>
    <dbReference type="NCBI Taxonomy" id="2951807"/>
    <lineage>
        <taxon>Bacteria</taxon>
        <taxon>Pseudomonadati</taxon>
        <taxon>Pseudomonadota</taxon>
        <taxon>Alphaproteobacteria</taxon>
        <taxon>Sphingomonadales</taxon>
        <taxon>Sphingomonadaceae</taxon>
        <taxon>Sphingomonas</taxon>
    </lineage>
</organism>
<keyword evidence="5" id="KW-1185">Reference proteome</keyword>
<evidence type="ECO:0000313" key="4">
    <source>
        <dbReference type="EMBL" id="MCW6535990.1"/>
    </source>
</evidence>
<dbReference type="Gene3D" id="2.60.40.790">
    <property type="match status" value="1"/>
</dbReference>
<evidence type="ECO:0000259" key="3">
    <source>
        <dbReference type="PROSITE" id="PS01031"/>
    </source>
</evidence>
<dbReference type="SUPFAM" id="SSF49764">
    <property type="entry name" value="HSP20-like chaperones"/>
    <property type="match status" value="1"/>
</dbReference>
<feature type="domain" description="SHSP" evidence="3">
    <location>
        <begin position="15"/>
        <end position="129"/>
    </location>
</feature>
<sequence>MFDEMDRPNHDFFAPFTVFSAPAIDMVERDGVYRLTAELPGLTDEDVKISVSDHQLIISGEKRQKDERKDDGFMLRERRYGSFERHVILPVDAQEEGIDATFDKGVLTVTVSKSKETPDRGRRITIRKAE</sequence>
<dbReference type="InterPro" id="IPR008978">
    <property type="entry name" value="HSP20-like_chaperone"/>
</dbReference>
<dbReference type="AlphaFoldDB" id="A0AA41Z9J8"/>
<evidence type="ECO:0000256" key="2">
    <source>
        <dbReference type="RuleBase" id="RU003616"/>
    </source>
</evidence>
<dbReference type="EMBL" id="JANFAV010000010">
    <property type="protein sequence ID" value="MCW6535990.1"/>
    <property type="molecule type" value="Genomic_DNA"/>
</dbReference>
<evidence type="ECO:0000256" key="1">
    <source>
        <dbReference type="PROSITE-ProRule" id="PRU00285"/>
    </source>
</evidence>
<comment type="caution">
    <text evidence="4">The sequence shown here is derived from an EMBL/GenBank/DDBJ whole genome shotgun (WGS) entry which is preliminary data.</text>
</comment>
<accession>A0AA41Z9J8</accession>
<dbReference type="InterPro" id="IPR031107">
    <property type="entry name" value="Small_HSP"/>
</dbReference>
<dbReference type="PANTHER" id="PTHR11527">
    <property type="entry name" value="HEAT-SHOCK PROTEIN 20 FAMILY MEMBER"/>
    <property type="match status" value="1"/>
</dbReference>
<comment type="similarity">
    <text evidence="1 2">Belongs to the small heat shock protein (HSP20) family.</text>
</comment>
<evidence type="ECO:0000313" key="5">
    <source>
        <dbReference type="Proteomes" id="UP001165565"/>
    </source>
</evidence>
<dbReference type="Proteomes" id="UP001165565">
    <property type="component" value="Unassembled WGS sequence"/>
</dbReference>
<proteinExistence type="inferred from homology"/>
<dbReference type="InterPro" id="IPR002068">
    <property type="entry name" value="A-crystallin/Hsp20_dom"/>
</dbReference>
<name>A0AA41Z9J8_9SPHN</name>